<keyword evidence="1" id="KW-0812">Transmembrane</keyword>
<dbReference type="RefSeq" id="WP_194675968.1">
    <property type="nucleotide sequence ID" value="NZ_JADKRP010000004.1"/>
</dbReference>
<accession>A0A8I0VAD4</accession>
<keyword evidence="1" id="KW-0472">Membrane</keyword>
<evidence type="ECO:0000256" key="1">
    <source>
        <dbReference type="SAM" id="Phobius"/>
    </source>
</evidence>
<evidence type="ECO:0000313" key="2">
    <source>
        <dbReference type="EMBL" id="MBF4632343.1"/>
    </source>
</evidence>
<proteinExistence type="predicted"/>
<dbReference type="AlphaFoldDB" id="A0A8I0VAD4"/>
<dbReference type="EMBL" id="JADKRP010000004">
    <property type="protein sequence ID" value="MBF4632343.1"/>
    <property type="molecule type" value="Genomic_DNA"/>
</dbReference>
<organism evidence="2 3">
    <name type="scientific">Clavibacter phaseoli</name>
    <dbReference type="NCBI Taxonomy" id="1734031"/>
    <lineage>
        <taxon>Bacteria</taxon>
        <taxon>Bacillati</taxon>
        <taxon>Actinomycetota</taxon>
        <taxon>Actinomycetes</taxon>
        <taxon>Micrococcales</taxon>
        <taxon>Microbacteriaceae</taxon>
        <taxon>Clavibacter</taxon>
    </lineage>
</organism>
<reference evidence="2 3" key="1">
    <citation type="submission" date="2020-10" db="EMBL/GenBank/DDBJ databases">
        <title>Draft genome sequences of plant-associated actinobacteria.</title>
        <authorList>
            <person name="Tarlachkov S.V."/>
            <person name="Starodumova I.P."/>
            <person name="Dorofeeva L.V."/>
            <person name="Prisyazhnaya N.V."/>
            <person name="Roubtsova T.V."/>
            <person name="Chizhov V.N."/>
            <person name="Nadler S.A."/>
            <person name="Subbotin S.A."/>
            <person name="Evtushenko L.I."/>
        </authorList>
    </citation>
    <scope>NUCLEOTIDE SEQUENCE [LARGE SCALE GENOMIC DNA]</scope>
    <source>
        <strain evidence="2 3">VKM Ac-2886</strain>
    </source>
</reference>
<feature type="transmembrane region" description="Helical" evidence="1">
    <location>
        <begin position="159"/>
        <end position="178"/>
    </location>
</feature>
<feature type="transmembrane region" description="Helical" evidence="1">
    <location>
        <begin position="55"/>
        <end position="74"/>
    </location>
</feature>
<feature type="transmembrane region" description="Helical" evidence="1">
    <location>
        <begin position="18"/>
        <end position="43"/>
    </location>
</feature>
<protein>
    <submittedName>
        <fullName evidence="2">Uncharacterized protein</fullName>
    </submittedName>
</protein>
<gene>
    <name evidence="2" type="ORF">ITJ42_14060</name>
</gene>
<sequence>MSTADAPPDRTAVPVGRLVAVLVLLGLAGVVTAGGSVTLAARIRTWTTGFEVDGLSLLLPGLGVTAVVTLLAAATTTRIVRGARRLEADALARHASALAPVPLGVTAALVLLLCEQRGLAEAVARRPGLAILPVALFGTAAVAQVVAARARGRSTRIRALGMAGAALVGAACAMPYLVSAALQSGALVLCAALLLRSTRGAGSGQLSGRVPSGSAPPA</sequence>
<feature type="transmembrane region" description="Helical" evidence="1">
    <location>
        <begin position="95"/>
        <end position="113"/>
    </location>
</feature>
<keyword evidence="3" id="KW-1185">Reference proteome</keyword>
<feature type="transmembrane region" description="Helical" evidence="1">
    <location>
        <begin position="128"/>
        <end position="147"/>
    </location>
</feature>
<dbReference type="Proteomes" id="UP000634579">
    <property type="component" value="Unassembled WGS sequence"/>
</dbReference>
<comment type="caution">
    <text evidence="2">The sequence shown here is derived from an EMBL/GenBank/DDBJ whole genome shotgun (WGS) entry which is preliminary data.</text>
</comment>
<name>A0A8I0VAD4_9MICO</name>
<keyword evidence="1" id="KW-1133">Transmembrane helix</keyword>
<evidence type="ECO:0000313" key="3">
    <source>
        <dbReference type="Proteomes" id="UP000634579"/>
    </source>
</evidence>